<gene>
    <name evidence="6" type="ORF">CFBP6624_26175</name>
</gene>
<accession>A0AAE6BSU5</accession>
<evidence type="ECO:0000256" key="1">
    <source>
        <dbReference type="ARBA" id="ARBA00022692"/>
    </source>
</evidence>
<name>A0AAE6BSU5_AGRTU</name>
<dbReference type="Pfam" id="PF07690">
    <property type="entry name" value="MFS_1"/>
    <property type="match status" value="1"/>
</dbReference>
<proteinExistence type="predicted"/>
<feature type="transmembrane region" description="Helical" evidence="4">
    <location>
        <begin position="212"/>
        <end position="233"/>
    </location>
</feature>
<dbReference type="GO" id="GO:0022857">
    <property type="term" value="F:transmembrane transporter activity"/>
    <property type="evidence" value="ECO:0007669"/>
    <property type="project" value="InterPro"/>
</dbReference>
<evidence type="ECO:0000313" key="7">
    <source>
        <dbReference type="Proteomes" id="UP000298646"/>
    </source>
</evidence>
<dbReference type="PROSITE" id="PS50850">
    <property type="entry name" value="MFS"/>
    <property type="match status" value="1"/>
</dbReference>
<evidence type="ECO:0000313" key="6">
    <source>
        <dbReference type="EMBL" id="QCM03668.1"/>
    </source>
</evidence>
<evidence type="ECO:0000256" key="2">
    <source>
        <dbReference type="ARBA" id="ARBA00022989"/>
    </source>
</evidence>
<feature type="transmembrane region" description="Helical" evidence="4">
    <location>
        <begin position="135"/>
        <end position="153"/>
    </location>
</feature>
<dbReference type="EMBL" id="CP039909">
    <property type="protein sequence ID" value="QCM03668.1"/>
    <property type="molecule type" value="Genomic_DNA"/>
</dbReference>
<evidence type="ECO:0000259" key="5">
    <source>
        <dbReference type="PROSITE" id="PS50850"/>
    </source>
</evidence>
<feature type="transmembrane region" description="Helical" evidence="4">
    <location>
        <begin position="245"/>
        <end position="266"/>
    </location>
</feature>
<feature type="transmembrane region" description="Helical" evidence="4">
    <location>
        <begin position="369"/>
        <end position="387"/>
    </location>
</feature>
<evidence type="ECO:0000256" key="4">
    <source>
        <dbReference type="SAM" id="Phobius"/>
    </source>
</evidence>
<feature type="transmembrane region" description="Helical" evidence="4">
    <location>
        <begin position="165"/>
        <end position="186"/>
    </location>
</feature>
<feature type="transmembrane region" description="Helical" evidence="4">
    <location>
        <begin position="344"/>
        <end position="363"/>
    </location>
</feature>
<dbReference type="SUPFAM" id="SSF103473">
    <property type="entry name" value="MFS general substrate transporter"/>
    <property type="match status" value="1"/>
</dbReference>
<dbReference type="InterPro" id="IPR020846">
    <property type="entry name" value="MFS_dom"/>
</dbReference>
<evidence type="ECO:0000256" key="3">
    <source>
        <dbReference type="ARBA" id="ARBA00023136"/>
    </source>
</evidence>
<keyword evidence="6" id="KW-0614">Plasmid</keyword>
<keyword evidence="2 4" id="KW-1133">Transmembrane helix</keyword>
<dbReference type="PANTHER" id="PTHR23534:SF1">
    <property type="entry name" value="MAJOR FACILITATOR SUPERFAMILY PROTEIN"/>
    <property type="match status" value="1"/>
</dbReference>
<feature type="transmembrane region" description="Helical" evidence="4">
    <location>
        <begin position="74"/>
        <end position="93"/>
    </location>
</feature>
<dbReference type="InterPro" id="IPR011701">
    <property type="entry name" value="MFS"/>
</dbReference>
<geneLocation type="plasmid" evidence="7">
    <name>patcfbp6624</name>
</geneLocation>
<dbReference type="Proteomes" id="UP000298646">
    <property type="component" value="Plasmid pAtCFBP6624"/>
</dbReference>
<feature type="transmembrane region" description="Helical" evidence="4">
    <location>
        <begin position="49"/>
        <end position="67"/>
    </location>
</feature>
<feature type="transmembrane region" description="Helical" evidence="4">
    <location>
        <begin position="278"/>
        <end position="296"/>
    </location>
</feature>
<dbReference type="RefSeq" id="WP_052820459.1">
    <property type="nucleotide sequence ID" value="NZ_CP039909.1"/>
</dbReference>
<dbReference type="InterPro" id="IPR036259">
    <property type="entry name" value="MFS_trans_sf"/>
</dbReference>
<keyword evidence="1 4" id="KW-0812">Transmembrane</keyword>
<feature type="transmembrane region" description="Helical" evidence="4">
    <location>
        <begin position="99"/>
        <end position="123"/>
    </location>
</feature>
<dbReference type="AlphaFoldDB" id="A0AAE6BSU5"/>
<dbReference type="Gene3D" id="1.20.1250.20">
    <property type="entry name" value="MFS general substrate transporter like domains"/>
    <property type="match status" value="1"/>
</dbReference>
<sequence length="398" mass="41314">MTDRNMHRQVLILASAQALFQTASVLVMTVGGLAGGQIASSPEYATMPIAAMFLGTAAATFPASIWMSKVGRRVGFVAGALAGAAGGLVAALGIWHGSLLILCMGTFLVGAYQAFAQFYRFAASEVASDAFRPRAISLVLGGGIVAALAGPMLGRFGGPLLEPLYVGSFLLLAVVSLIGASVLLGLRMPQSRPSISEQEDARPWRTIVSQPAYLVALFGAATGYGIMILAMTATPIAMVHHNHGLAAAATVIQLHVLGMFLPSFFTGSLIARFGVVRIMFAGVGLFVAHVVMTLTGTGFGSFAGALVFLGIGWNFLYIGGTTLLTSTYGPAEKGRAQATNDMTIFAVGLACSLGAGALLQSFGWQTLNLLLLPWLAVAAGTIAWFGVHRQRSQAAVTK</sequence>
<organism evidence="6 7">
    <name type="scientific">Agrobacterium tumefaciens</name>
    <dbReference type="NCBI Taxonomy" id="358"/>
    <lineage>
        <taxon>Bacteria</taxon>
        <taxon>Pseudomonadati</taxon>
        <taxon>Pseudomonadota</taxon>
        <taxon>Alphaproteobacteria</taxon>
        <taxon>Hyphomicrobiales</taxon>
        <taxon>Rhizobiaceae</taxon>
        <taxon>Rhizobium/Agrobacterium group</taxon>
        <taxon>Agrobacterium</taxon>
        <taxon>Agrobacterium tumefaciens complex</taxon>
    </lineage>
</organism>
<reference evidence="6 7" key="1">
    <citation type="submission" date="2019-04" db="EMBL/GenBank/DDBJ databases">
        <title>Complete genome sequence of Agrobacterium tumefaciens CFBP6624.</title>
        <authorList>
            <person name="Haryono M."/>
            <person name="Lin Y.-C."/>
            <person name="Lai E.-M."/>
            <person name="Kuo C.-H."/>
        </authorList>
    </citation>
    <scope>NUCLEOTIDE SEQUENCE [LARGE SCALE GENOMIC DNA]</scope>
    <source>
        <strain evidence="6 7">CFBP6624</strain>
        <plasmid evidence="7">patcfbp6624</plasmid>
    </source>
</reference>
<feature type="domain" description="Major facilitator superfamily (MFS) profile" evidence="5">
    <location>
        <begin position="211"/>
        <end position="398"/>
    </location>
</feature>
<feature type="transmembrane region" description="Helical" evidence="4">
    <location>
        <begin position="302"/>
        <end position="324"/>
    </location>
</feature>
<protein>
    <submittedName>
        <fullName evidence="6">MFS transporter</fullName>
    </submittedName>
</protein>
<keyword evidence="3 4" id="KW-0472">Membrane</keyword>
<dbReference type="PANTHER" id="PTHR23534">
    <property type="entry name" value="MFS PERMEASE"/>
    <property type="match status" value="1"/>
</dbReference>